<dbReference type="Gene3D" id="3.20.10.10">
    <property type="entry name" value="D-amino Acid Aminotransferase, subunit A, domain 2"/>
    <property type="match status" value="1"/>
</dbReference>
<reference evidence="1 2" key="1">
    <citation type="submission" date="2017-06" db="EMBL/GenBank/DDBJ databases">
        <authorList>
            <person name="Kim H.J."/>
            <person name="Triplett B.A."/>
        </authorList>
    </citation>
    <scope>NUCLEOTIDE SEQUENCE [LARGE SCALE GENOMIC DNA]</scope>
    <source>
        <strain evidence="1">FRACA_ARgP5</strain>
    </source>
</reference>
<sequence length="269" mass="28099">MSQATPTHVEVDGRAMPPDGPHPLALATHGHFTVMQVRGGGVRGLGLHLARLDAANRELYGSPLTSDLLRARIRHALAGAGAGAGDASAGTSGGDATVRVVATRTAGDGPSRIIVAVTAPAEASAVPQRLLSVPYTRPFAHIKHLGTFGQLQYNRVARARGFDEALLTCPDGTMTEGATTNVGFLSADTVVWPAAPALHGVTMALVEPLTNGVREPLRLADLDRFDAAIVTNSRGIAPVAAIDDHRFPGSTPLVEELIRRYRAIPLDAV</sequence>
<gene>
    <name evidence="1" type="ORF">FRACA_3250002</name>
</gene>
<dbReference type="Gene3D" id="3.30.470.10">
    <property type="match status" value="1"/>
</dbReference>
<keyword evidence="1" id="KW-0032">Aminotransferase</keyword>
<proteinExistence type="predicted"/>
<keyword evidence="1" id="KW-0808">Transferase</keyword>
<name>A0A2I2KUP1_9ACTN</name>
<dbReference type="GO" id="GO:0016829">
    <property type="term" value="F:lyase activity"/>
    <property type="evidence" value="ECO:0007669"/>
    <property type="project" value="UniProtKB-KW"/>
</dbReference>
<protein>
    <submittedName>
        <fullName evidence="1">Branched-chain amino acid aminotransferase/4-amino-4-deoxychorismate lyase</fullName>
    </submittedName>
</protein>
<dbReference type="RefSeq" id="WP_243407732.1">
    <property type="nucleotide sequence ID" value="NZ_FZMO01000252.1"/>
</dbReference>
<dbReference type="SUPFAM" id="SSF56752">
    <property type="entry name" value="D-aminoacid aminotransferase-like PLP-dependent enzymes"/>
    <property type="match status" value="1"/>
</dbReference>
<accession>A0A2I2KUP1</accession>
<dbReference type="AlphaFoldDB" id="A0A2I2KUP1"/>
<keyword evidence="2" id="KW-1185">Reference proteome</keyword>
<dbReference type="GO" id="GO:0008483">
    <property type="term" value="F:transaminase activity"/>
    <property type="evidence" value="ECO:0007669"/>
    <property type="project" value="UniProtKB-KW"/>
</dbReference>
<keyword evidence="1" id="KW-0456">Lyase</keyword>
<dbReference type="InterPro" id="IPR001544">
    <property type="entry name" value="Aminotrans_IV"/>
</dbReference>
<dbReference type="Proteomes" id="UP000234331">
    <property type="component" value="Unassembled WGS sequence"/>
</dbReference>
<evidence type="ECO:0000313" key="2">
    <source>
        <dbReference type="Proteomes" id="UP000234331"/>
    </source>
</evidence>
<dbReference type="NCBIfam" id="NF006734">
    <property type="entry name" value="PRK09266.1"/>
    <property type="match status" value="1"/>
</dbReference>
<dbReference type="InterPro" id="IPR043132">
    <property type="entry name" value="BCAT-like_C"/>
</dbReference>
<dbReference type="EMBL" id="FZMO01000252">
    <property type="protein sequence ID" value="SNQ49383.1"/>
    <property type="molecule type" value="Genomic_DNA"/>
</dbReference>
<dbReference type="Pfam" id="PF01063">
    <property type="entry name" value="Aminotran_4"/>
    <property type="match status" value="1"/>
</dbReference>
<dbReference type="InterPro" id="IPR043131">
    <property type="entry name" value="BCAT-like_N"/>
</dbReference>
<dbReference type="InterPro" id="IPR036038">
    <property type="entry name" value="Aminotransferase-like"/>
</dbReference>
<organism evidence="1 2">
    <name type="scientific">Frankia canadensis</name>
    <dbReference type="NCBI Taxonomy" id="1836972"/>
    <lineage>
        <taxon>Bacteria</taxon>
        <taxon>Bacillati</taxon>
        <taxon>Actinomycetota</taxon>
        <taxon>Actinomycetes</taxon>
        <taxon>Frankiales</taxon>
        <taxon>Frankiaceae</taxon>
        <taxon>Frankia</taxon>
    </lineage>
</organism>
<evidence type="ECO:0000313" key="1">
    <source>
        <dbReference type="EMBL" id="SNQ49383.1"/>
    </source>
</evidence>